<name>A0AAI8YWB3_9PEZI</name>
<feature type="region of interest" description="Disordered" evidence="1">
    <location>
        <begin position="172"/>
        <end position="192"/>
    </location>
</feature>
<feature type="region of interest" description="Disordered" evidence="1">
    <location>
        <begin position="107"/>
        <end position="132"/>
    </location>
</feature>
<accession>A0AAI8YWB3</accession>
<comment type="caution">
    <text evidence="3">The sequence shown here is derived from an EMBL/GenBank/DDBJ whole genome shotgun (WGS) entry which is preliminary data.</text>
</comment>
<feature type="chain" id="PRO_5042619414" description="Cell wall protein" evidence="2">
    <location>
        <begin position="25"/>
        <end position="248"/>
    </location>
</feature>
<feature type="compositionally biased region" description="Polar residues" evidence="1">
    <location>
        <begin position="179"/>
        <end position="192"/>
    </location>
</feature>
<dbReference type="AlphaFoldDB" id="A0AAI8YWB3"/>
<protein>
    <recommendedName>
        <fullName evidence="5">Cell wall protein</fullName>
    </recommendedName>
</protein>
<keyword evidence="2" id="KW-0732">Signal</keyword>
<dbReference type="EMBL" id="CAVMBE010000015">
    <property type="protein sequence ID" value="CAK3944428.1"/>
    <property type="molecule type" value="Genomic_DNA"/>
</dbReference>
<proteinExistence type="predicted"/>
<feature type="signal peptide" evidence="2">
    <location>
        <begin position="1"/>
        <end position="24"/>
    </location>
</feature>
<evidence type="ECO:0000256" key="2">
    <source>
        <dbReference type="SAM" id="SignalP"/>
    </source>
</evidence>
<evidence type="ECO:0008006" key="5">
    <source>
        <dbReference type="Google" id="ProtNLM"/>
    </source>
</evidence>
<keyword evidence="4" id="KW-1185">Reference proteome</keyword>
<dbReference type="Proteomes" id="UP001296104">
    <property type="component" value="Unassembled WGS sequence"/>
</dbReference>
<evidence type="ECO:0000313" key="3">
    <source>
        <dbReference type="EMBL" id="CAK3944428.1"/>
    </source>
</evidence>
<evidence type="ECO:0000256" key="1">
    <source>
        <dbReference type="SAM" id="MobiDB-lite"/>
    </source>
</evidence>
<organism evidence="3 4">
    <name type="scientific">Lecanosticta acicola</name>
    <dbReference type="NCBI Taxonomy" id="111012"/>
    <lineage>
        <taxon>Eukaryota</taxon>
        <taxon>Fungi</taxon>
        <taxon>Dikarya</taxon>
        <taxon>Ascomycota</taxon>
        <taxon>Pezizomycotina</taxon>
        <taxon>Dothideomycetes</taxon>
        <taxon>Dothideomycetidae</taxon>
        <taxon>Mycosphaerellales</taxon>
        <taxon>Mycosphaerellaceae</taxon>
        <taxon>Lecanosticta</taxon>
    </lineage>
</organism>
<sequence length="248" mass="26608">MSIMSIRSLFAVASLLVFPAASHARHAHHQAHIHARQLVVPVGTADETVASTIVQPSDLPGNDAISDIKDMQNGLADLPGDLLSFIQGVEARLQTIETLLERLVSSSSEPELTAGPTPLPSPFPTADASTETTGMETTLPSWTATTTRGPFVPTSTYSRNFDITTTRTRTSKITQTATHTVTPSPITVTSKPYNVTTNRTLSTSTSWRPSSGMPTVYTVSLPLTNSDLTTLRTSRTPAPSERPTARRL</sequence>
<evidence type="ECO:0000313" key="4">
    <source>
        <dbReference type="Proteomes" id="UP001296104"/>
    </source>
</evidence>
<reference evidence="3" key="1">
    <citation type="submission" date="2023-11" db="EMBL/GenBank/DDBJ databases">
        <authorList>
            <person name="Alioto T."/>
            <person name="Alioto T."/>
            <person name="Gomez Garrido J."/>
        </authorList>
    </citation>
    <scope>NUCLEOTIDE SEQUENCE</scope>
</reference>
<gene>
    <name evidence="3" type="ORF">LECACI_7A003159</name>
</gene>